<dbReference type="GO" id="GO:0003941">
    <property type="term" value="F:L-serine ammonia-lyase activity"/>
    <property type="evidence" value="ECO:0007669"/>
    <property type="project" value="UniProtKB-EC"/>
</dbReference>
<evidence type="ECO:0000313" key="3">
    <source>
        <dbReference type="EMBL" id="WWV67052.1"/>
    </source>
</evidence>
<dbReference type="Pfam" id="PF03313">
    <property type="entry name" value="SDH_alpha"/>
    <property type="match status" value="1"/>
</dbReference>
<dbReference type="EMBL" id="CP146284">
    <property type="protein sequence ID" value="WWV67052.1"/>
    <property type="molecule type" value="Genomic_DNA"/>
</dbReference>
<dbReference type="InterPro" id="IPR021144">
    <property type="entry name" value="UPF0597"/>
</dbReference>
<reference evidence="3 4" key="1">
    <citation type="submission" date="2024-02" db="EMBL/GenBank/DDBJ databases">
        <title>Whole genome sequencing of Parabacteroides sp. AD58.</title>
        <authorList>
            <person name="Chaplin A.V."/>
            <person name="Pikina A.P."/>
            <person name="Sokolova S.R."/>
            <person name="Korostin D.O."/>
            <person name="Efimov B.A."/>
        </authorList>
    </citation>
    <scope>NUCLEOTIDE SEQUENCE [LARGE SCALE GENOMIC DNA]</scope>
    <source>
        <strain evidence="3 4">AD58</strain>
    </source>
</reference>
<dbReference type="InterPro" id="IPR005130">
    <property type="entry name" value="Ser_deHydtase-like_asu"/>
</dbReference>
<protein>
    <recommendedName>
        <fullName evidence="1">UPF0597 protein NEE14_003410</fullName>
    </recommendedName>
</protein>
<evidence type="ECO:0000313" key="4">
    <source>
        <dbReference type="Proteomes" id="UP001320603"/>
    </source>
</evidence>
<dbReference type="HAMAP" id="MF_01845">
    <property type="entry name" value="UPF0597"/>
    <property type="match status" value="1"/>
</dbReference>
<proteinExistence type="inferred from homology"/>
<gene>
    <name evidence="3" type="ORF">NEE14_003410</name>
</gene>
<evidence type="ECO:0000259" key="2">
    <source>
        <dbReference type="Pfam" id="PF03313"/>
    </source>
</evidence>
<comment type="similarity">
    <text evidence="1">Belongs to the UPF0597 family.</text>
</comment>
<keyword evidence="3" id="KW-0456">Lyase</keyword>
<dbReference type="RefSeq" id="WP_251966439.1">
    <property type="nucleotide sequence ID" value="NZ_CP146284.1"/>
</dbReference>
<dbReference type="PANTHER" id="PTHR30501:SF2">
    <property type="entry name" value="UPF0597 PROTEIN YHAM"/>
    <property type="match status" value="1"/>
</dbReference>
<feature type="domain" description="Serine dehydratase-like alpha subunit" evidence="2">
    <location>
        <begin position="88"/>
        <end position="421"/>
    </location>
</feature>
<accession>A0ABZ2IMG0</accession>
<sequence length="431" mass="46361">MNDTTKKQILKLIHQEVIPAIGCTEPIAVALAAAKAAELLGKKPEKIDVYLSANILKNAMGVGIPGTGMVGLPIAIALGVLIGKSSYELEVLRDVTPEALEAGKQMIHDQIIHIALKENVDKLYIEVVCQAGESKSVAIIAHEHTRFVYCAKDDQVLLDERKSLEHTEEGEEEELKLSFNLVYDFAIHTPLDEIRFILDTARLNKKAAEESVKGQFGHSVSKTISGPIGKKYLGDSSYTHMLMLTAAACDARMDGAMIPVMSNSGSGNQGIAATLPVVSFAEDMKCSEEQLIRALMLSHLMVIYMKQSLGRLSALCGCVVAATGASCGITWLMGGTATQITYAIKNMIGNITGMICDGAKPSCAMKVTSGVSTAMLSAMMAMENKVVTSVEGIIDEDVDRSIRNLTSIGSKGMEETDHLVLDIMTHKPNCW</sequence>
<dbReference type="PANTHER" id="PTHR30501">
    <property type="entry name" value="UPF0597 PROTEIN YHAM"/>
    <property type="match status" value="1"/>
</dbReference>
<dbReference type="PIRSF" id="PIRSF006054">
    <property type="entry name" value="UCP006054"/>
    <property type="match status" value="1"/>
</dbReference>
<name>A0ABZ2IMG0_9BACT</name>
<evidence type="ECO:0000256" key="1">
    <source>
        <dbReference type="HAMAP-Rule" id="MF_01845"/>
    </source>
</evidence>
<keyword evidence="4" id="KW-1185">Reference proteome</keyword>
<organism evidence="3 4">
    <name type="scientific">Parabacteroides absconsus</name>
    <dbReference type="NCBI Taxonomy" id="2951805"/>
    <lineage>
        <taxon>Bacteria</taxon>
        <taxon>Pseudomonadati</taxon>
        <taxon>Bacteroidota</taxon>
        <taxon>Bacteroidia</taxon>
        <taxon>Bacteroidales</taxon>
        <taxon>Tannerellaceae</taxon>
        <taxon>Parabacteroides</taxon>
    </lineage>
</organism>
<dbReference type="Proteomes" id="UP001320603">
    <property type="component" value="Chromosome"/>
</dbReference>